<feature type="transmembrane region" description="Helical" evidence="6">
    <location>
        <begin position="12"/>
        <end position="38"/>
    </location>
</feature>
<dbReference type="InterPro" id="IPR021062">
    <property type="entry name" value="ArAE_1_C"/>
</dbReference>
<dbReference type="Pfam" id="PF11728">
    <property type="entry name" value="ArAE_1_C"/>
    <property type="match status" value="1"/>
</dbReference>
<evidence type="ECO:0000256" key="3">
    <source>
        <dbReference type="ARBA" id="ARBA00022692"/>
    </source>
</evidence>
<dbReference type="Pfam" id="PF06081">
    <property type="entry name" value="ArAE_1"/>
    <property type="match status" value="1"/>
</dbReference>
<dbReference type="Gene3D" id="1.20.120.940">
    <property type="entry name" value="Putative aromatic acid exporter, C-terminal domain"/>
    <property type="match status" value="1"/>
</dbReference>
<dbReference type="RefSeq" id="WP_209628138.1">
    <property type="nucleotide sequence ID" value="NZ_PRDG01000004.1"/>
</dbReference>
<organism evidence="8 9">
    <name type="scientific">Streptococcus oricebi</name>
    <dbReference type="NCBI Taxonomy" id="1547447"/>
    <lineage>
        <taxon>Bacteria</taxon>
        <taxon>Bacillati</taxon>
        <taxon>Bacillota</taxon>
        <taxon>Bacilli</taxon>
        <taxon>Lactobacillales</taxon>
        <taxon>Streptococcaceae</taxon>
        <taxon>Streptococcus</taxon>
    </lineage>
</organism>
<evidence type="ECO:0000256" key="1">
    <source>
        <dbReference type="ARBA" id="ARBA00004651"/>
    </source>
</evidence>
<name>A0ABS5B6L5_9STRE</name>
<dbReference type="Proteomes" id="UP001519296">
    <property type="component" value="Unassembled WGS sequence"/>
</dbReference>
<protein>
    <submittedName>
        <fullName evidence="8">Aromatic acid exporter family protein</fullName>
    </submittedName>
</protein>
<evidence type="ECO:0000313" key="8">
    <source>
        <dbReference type="EMBL" id="MBP2623629.1"/>
    </source>
</evidence>
<feature type="domain" description="Putative aromatic acid exporter C-terminal" evidence="7">
    <location>
        <begin position="146"/>
        <end position="308"/>
    </location>
</feature>
<proteinExistence type="predicted"/>
<keyword evidence="3 6" id="KW-0812">Transmembrane</keyword>
<dbReference type="EMBL" id="PRDG01000004">
    <property type="protein sequence ID" value="MBP2623629.1"/>
    <property type="molecule type" value="Genomic_DNA"/>
</dbReference>
<comment type="subcellular location">
    <subcellularLocation>
        <location evidence="1">Cell membrane</location>
        <topology evidence="1">Multi-pass membrane protein</topology>
    </subcellularLocation>
</comment>
<dbReference type="PANTHER" id="PTHR40064:SF1">
    <property type="entry name" value="MEMBRANE PROTEIN"/>
    <property type="match status" value="1"/>
</dbReference>
<keyword evidence="2" id="KW-1003">Cell membrane</keyword>
<evidence type="ECO:0000256" key="2">
    <source>
        <dbReference type="ARBA" id="ARBA00022475"/>
    </source>
</evidence>
<reference evidence="8 9" key="1">
    <citation type="submission" date="2018-02" db="EMBL/GenBank/DDBJ databases">
        <title>Draft genome sequence of Streptococcus oricebi CCUG 70868T type strain.</title>
        <authorList>
            <person name="Mendez V."/>
            <person name="Salva-Serra F."/>
            <person name="Jaen-Luchoro D."/>
            <person name="Gonzales-Siles L."/>
            <person name="Karlsson R."/>
            <person name="Engstrom-Jakobsson H."/>
            <person name="Busquets A."/>
            <person name="Gomila M."/>
            <person name="Pineiro-Iglesias B."/>
            <person name="Bennasar-Figueras A."/>
            <person name="Seeger M."/>
            <person name="Moore E."/>
        </authorList>
    </citation>
    <scope>NUCLEOTIDE SEQUENCE [LARGE SCALE GENOMIC DNA]</scope>
    <source>
        <strain evidence="8 9">CCUG 70868</strain>
    </source>
</reference>
<feature type="transmembrane region" description="Helical" evidence="6">
    <location>
        <begin position="117"/>
        <end position="137"/>
    </location>
</feature>
<dbReference type="InterPro" id="IPR010343">
    <property type="entry name" value="ArAE_1"/>
</dbReference>
<dbReference type="InterPro" id="IPR052984">
    <property type="entry name" value="UPF0421"/>
</dbReference>
<evidence type="ECO:0000256" key="6">
    <source>
        <dbReference type="SAM" id="Phobius"/>
    </source>
</evidence>
<evidence type="ECO:0000259" key="7">
    <source>
        <dbReference type="Pfam" id="PF11728"/>
    </source>
</evidence>
<sequence length="318" mass="36432">MSLLQRTIKLTLATIIAIYLAQVLGLSYAPSAGIIAILSLLDTRRSSLKAAGKRLLSTLLALALAFISFKLLGFQLLALGLYMALYVPLAYHFGLELGLAPSTVLVTHLLSQKSFSLLLWGNELALFVIGALLALIFNSYMPSKQEEIKVYHQLVEEQLKKILLRFQHFLLTGDGSNDAQLIKELDHQLEQALRLVYYDRHNQVFFQTDYEVHYFEMRQRQNKILKDMAIDINHCQFKGEESQILAQLFAKTALQLSQTNPAHDLLAAIGHFHRTFDQRPLPQTRAEFESRAQLFQLLRDMERFIQIKVDFYEQYQGD</sequence>
<feature type="transmembrane region" description="Helical" evidence="6">
    <location>
        <begin position="59"/>
        <end position="83"/>
    </location>
</feature>
<dbReference type="PANTHER" id="PTHR40064">
    <property type="entry name" value="MEMBRANE PROTEIN-RELATED"/>
    <property type="match status" value="1"/>
</dbReference>
<evidence type="ECO:0000313" key="9">
    <source>
        <dbReference type="Proteomes" id="UP001519296"/>
    </source>
</evidence>
<gene>
    <name evidence="8" type="ORF">C4K46_06705</name>
</gene>
<keyword evidence="4 6" id="KW-1133">Transmembrane helix</keyword>
<dbReference type="InterPro" id="IPR038323">
    <property type="entry name" value="ArAE_1_C_sf"/>
</dbReference>
<evidence type="ECO:0000256" key="4">
    <source>
        <dbReference type="ARBA" id="ARBA00022989"/>
    </source>
</evidence>
<accession>A0ABS5B6L5</accession>
<comment type="caution">
    <text evidence="8">The sequence shown here is derived from an EMBL/GenBank/DDBJ whole genome shotgun (WGS) entry which is preliminary data.</text>
</comment>
<evidence type="ECO:0000256" key="5">
    <source>
        <dbReference type="ARBA" id="ARBA00023136"/>
    </source>
</evidence>
<keyword evidence="5 6" id="KW-0472">Membrane</keyword>
<keyword evidence="9" id="KW-1185">Reference proteome</keyword>
<feature type="transmembrane region" description="Helical" evidence="6">
    <location>
        <begin position="89"/>
        <end position="110"/>
    </location>
</feature>